<dbReference type="InterPro" id="IPR011687">
    <property type="entry name" value="Nop53/GLTSCR2"/>
</dbReference>
<comment type="similarity">
    <text evidence="1 5">Belongs to the NOP53 family.</text>
</comment>
<dbReference type="Pfam" id="PF07767">
    <property type="entry name" value="Nop53"/>
    <property type="match status" value="1"/>
</dbReference>
<keyword evidence="6" id="KW-0732">Signal</keyword>
<keyword evidence="8" id="KW-1185">Reference proteome</keyword>
<dbReference type="GO" id="GO:0005730">
    <property type="term" value="C:nucleolus"/>
    <property type="evidence" value="ECO:0007669"/>
    <property type="project" value="UniProtKB-SubCell"/>
</dbReference>
<dbReference type="EMBL" id="JAUEPT010000012">
    <property type="protein sequence ID" value="KAK0447200.1"/>
    <property type="molecule type" value="Genomic_DNA"/>
</dbReference>
<evidence type="ECO:0000313" key="8">
    <source>
        <dbReference type="Proteomes" id="UP001175226"/>
    </source>
</evidence>
<dbReference type="GO" id="GO:0005654">
    <property type="term" value="C:nucleoplasm"/>
    <property type="evidence" value="ECO:0007669"/>
    <property type="project" value="UniProtKB-SubCell"/>
</dbReference>
<feature type="chain" id="PRO_5041386428" description="Ribosome biogenesis protein NOP53" evidence="6">
    <location>
        <begin position="22"/>
        <end position="462"/>
    </location>
</feature>
<dbReference type="PIRSF" id="PIRSF017302">
    <property type="entry name" value="Gltscr2"/>
    <property type="match status" value="1"/>
</dbReference>
<accession>A0AA39MVC3</accession>
<dbReference type="GO" id="GO:0000027">
    <property type="term" value="P:ribosomal large subunit assembly"/>
    <property type="evidence" value="ECO:0007669"/>
    <property type="project" value="UniProtKB-UniRule"/>
</dbReference>
<evidence type="ECO:0000256" key="5">
    <source>
        <dbReference type="PIRNR" id="PIRNR017302"/>
    </source>
</evidence>
<sequence>MHFLPILIAFLFFSFLMLAYGEMNSETQMGRRQANWCSNVHNQHNLAVSCYLFFSDYTGPLHSTASLAARDNEHGTKNINIEDIEEAMEGPREEERVTVNLCKKQMTATFSSSMSLAMTKMIRKSIPKSLTSQTMAAKILAQRSAVPAVFSRTTSSGKRKAAVMREEKEWMLHIAKCPRKGPFNSIVDPTEFGAGSAMIGITKVVKNSGHFDPWAADEEMAPEVPEGTERLRKMPVKAPTHIQPQKIIEVPAVVEPHLGTSYNPPADAYHELLLKAHEIEEKRISDAEKLMEVKTRMEKARVDVDDGSSGVPRMKVDIATAVKEEQEPVEIFSKPAPERKTKQQRRKAAKVLAEEAKMNSTKYDAERQQHRLLAEAKLKKGLSGKKLGRHKVSEGEVGVQLGEDLGESLRVLEPEGNLFRNRFLSLQHRGRIEPHVLVLPKKQRTWTVEYEKHAWKNFDRQQ</sequence>
<evidence type="ECO:0000313" key="7">
    <source>
        <dbReference type="EMBL" id="KAK0447200.1"/>
    </source>
</evidence>
<comment type="function">
    <text evidence="5">May play a role in ribosome biogenesis.</text>
</comment>
<reference evidence="7" key="1">
    <citation type="submission" date="2023-06" db="EMBL/GenBank/DDBJ databases">
        <authorList>
            <consortium name="Lawrence Berkeley National Laboratory"/>
            <person name="Ahrendt S."/>
            <person name="Sahu N."/>
            <person name="Indic B."/>
            <person name="Wong-Bajracharya J."/>
            <person name="Merenyi Z."/>
            <person name="Ke H.-M."/>
            <person name="Monk M."/>
            <person name="Kocsube S."/>
            <person name="Drula E."/>
            <person name="Lipzen A."/>
            <person name="Balint B."/>
            <person name="Henrissat B."/>
            <person name="Andreopoulos B."/>
            <person name="Martin F.M."/>
            <person name="Harder C.B."/>
            <person name="Rigling D."/>
            <person name="Ford K.L."/>
            <person name="Foster G.D."/>
            <person name="Pangilinan J."/>
            <person name="Papanicolaou A."/>
            <person name="Barry K."/>
            <person name="LaButti K."/>
            <person name="Viragh M."/>
            <person name="Koriabine M."/>
            <person name="Yan M."/>
            <person name="Riley R."/>
            <person name="Champramary S."/>
            <person name="Plett K.L."/>
            <person name="Tsai I.J."/>
            <person name="Slot J."/>
            <person name="Sipos G."/>
            <person name="Plett J."/>
            <person name="Nagy L.G."/>
            <person name="Grigoriev I.V."/>
        </authorList>
    </citation>
    <scope>NUCLEOTIDE SEQUENCE</scope>
    <source>
        <strain evidence="7">FPL87.14</strain>
    </source>
</reference>
<feature type="signal peptide" evidence="6">
    <location>
        <begin position="1"/>
        <end position="21"/>
    </location>
</feature>
<comment type="subcellular location">
    <subcellularLocation>
        <location evidence="5">Nucleus</location>
        <location evidence="5">Nucleolus</location>
    </subcellularLocation>
    <subcellularLocation>
        <location evidence="5">Nucleus</location>
        <location evidence="5">Nucleoplasm</location>
    </subcellularLocation>
</comment>
<dbReference type="GO" id="GO:0006364">
    <property type="term" value="P:rRNA processing"/>
    <property type="evidence" value="ECO:0007669"/>
    <property type="project" value="TreeGrafter"/>
</dbReference>
<evidence type="ECO:0000256" key="3">
    <source>
        <dbReference type="ARBA" id="ARBA00022517"/>
    </source>
</evidence>
<dbReference type="AlphaFoldDB" id="A0AA39MVC3"/>
<protein>
    <recommendedName>
        <fullName evidence="2 5">Ribosome biogenesis protein NOP53</fullName>
    </recommendedName>
</protein>
<gene>
    <name evidence="7" type="ORF">EV421DRAFT_1733755</name>
</gene>
<organism evidence="7 8">
    <name type="scientific">Armillaria borealis</name>
    <dbReference type="NCBI Taxonomy" id="47425"/>
    <lineage>
        <taxon>Eukaryota</taxon>
        <taxon>Fungi</taxon>
        <taxon>Dikarya</taxon>
        <taxon>Basidiomycota</taxon>
        <taxon>Agaricomycotina</taxon>
        <taxon>Agaricomycetes</taxon>
        <taxon>Agaricomycetidae</taxon>
        <taxon>Agaricales</taxon>
        <taxon>Marasmiineae</taxon>
        <taxon>Physalacriaceae</taxon>
        <taxon>Armillaria</taxon>
    </lineage>
</organism>
<dbReference type="GO" id="GO:0008097">
    <property type="term" value="F:5S rRNA binding"/>
    <property type="evidence" value="ECO:0007669"/>
    <property type="project" value="TreeGrafter"/>
</dbReference>
<dbReference type="PANTHER" id="PTHR14211:SF7">
    <property type="entry name" value="RIBOSOME BIOGENESIS PROTEIN NOP53"/>
    <property type="match status" value="1"/>
</dbReference>
<comment type="caution">
    <text evidence="7">The sequence shown here is derived from an EMBL/GenBank/DDBJ whole genome shotgun (WGS) entry which is preliminary data.</text>
</comment>
<evidence type="ECO:0000256" key="6">
    <source>
        <dbReference type="SAM" id="SignalP"/>
    </source>
</evidence>
<dbReference type="PANTHER" id="PTHR14211">
    <property type="entry name" value="GLIOMA SUPPRESSOR CANDIDATE REGION GENE 2"/>
    <property type="match status" value="1"/>
</dbReference>
<name>A0AA39MVC3_9AGAR</name>
<keyword evidence="3 5" id="KW-0690">Ribosome biogenesis</keyword>
<evidence type="ECO:0000256" key="2">
    <source>
        <dbReference type="ARBA" id="ARBA00018339"/>
    </source>
</evidence>
<evidence type="ECO:0000256" key="4">
    <source>
        <dbReference type="ARBA" id="ARBA00023242"/>
    </source>
</evidence>
<keyword evidence="4 5" id="KW-0539">Nucleus</keyword>
<proteinExistence type="inferred from homology"/>
<evidence type="ECO:0000256" key="1">
    <source>
        <dbReference type="ARBA" id="ARBA00008838"/>
    </source>
</evidence>
<dbReference type="Proteomes" id="UP001175226">
    <property type="component" value="Unassembled WGS sequence"/>
</dbReference>